<organism evidence="2 3">
    <name type="scientific">Desulfobaculum xiamenense</name>
    <dbReference type="NCBI Taxonomy" id="995050"/>
    <lineage>
        <taxon>Bacteria</taxon>
        <taxon>Pseudomonadati</taxon>
        <taxon>Thermodesulfobacteriota</taxon>
        <taxon>Desulfovibrionia</taxon>
        <taxon>Desulfovibrionales</taxon>
        <taxon>Desulfovibrionaceae</taxon>
        <taxon>Desulfobaculum</taxon>
    </lineage>
</organism>
<dbReference type="SMART" id="SM00387">
    <property type="entry name" value="HATPase_c"/>
    <property type="match status" value="1"/>
</dbReference>
<evidence type="ECO:0000313" key="3">
    <source>
        <dbReference type="Proteomes" id="UP000580856"/>
    </source>
</evidence>
<accession>A0A846QXS2</accession>
<comment type="caution">
    <text evidence="2">The sequence shown here is derived from an EMBL/GenBank/DDBJ whole genome shotgun (WGS) entry which is preliminary data.</text>
</comment>
<dbReference type="Proteomes" id="UP000580856">
    <property type="component" value="Unassembled WGS sequence"/>
</dbReference>
<proteinExistence type="predicted"/>
<dbReference type="InterPro" id="IPR003594">
    <property type="entry name" value="HATPase_dom"/>
</dbReference>
<dbReference type="CDD" id="cd16934">
    <property type="entry name" value="HATPase_RsbT-like"/>
    <property type="match status" value="1"/>
</dbReference>
<feature type="domain" description="Histidine kinase/HSP90-like ATPase" evidence="1">
    <location>
        <begin position="38"/>
        <end position="137"/>
    </location>
</feature>
<keyword evidence="2" id="KW-0808">Transferase</keyword>
<keyword evidence="2" id="KW-0418">Kinase</keyword>
<dbReference type="EMBL" id="JAATJA010000005">
    <property type="protein sequence ID" value="NJB69429.1"/>
    <property type="molecule type" value="Genomic_DNA"/>
</dbReference>
<evidence type="ECO:0000313" key="2">
    <source>
        <dbReference type="EMBL" id="NJB69429.1"/>
    </source>
</evidence>
<dbReference type="SUPFAM" id="SSF55874">
    <property type="entry name" value="ATPase domain of HSP90 chaperone/DNA topoisomerase II/histidine kinase"/>
    <property type="match status" value="1"/>
</dbReference>
<sequence length="137" mass="14890">MMNDMAGECRVDLVDLSDTGAALSTARLMAKEAGFEETDQYLIATAVSELATNIIRYAGRGAVNIRIIQDDERTGLEVIAQDSGPGIEDIEQAMQDNYSTGNSLGLGLPGVKRIMDEFTIESRVGQGTTCTARKWRR</sequence>
<dbReference type="Pfam" id="PF13581">
    <property type="entry name" value="HATPase_c_2"/>
    <property type="match status" value="1"/>
</dbReference>
<dbReference type="AlphaFoldDB" id="A0A846QXS2"/>
<reference evidence="2 3" key="1">
    <citation type="submission" date="2020-03" db="EMBL/GenBank/DDBJ databases">
        <title>Genomic Encyclopedia of Type Strains, Phase IV (KMG-IV): sequencing the most valuable type-strain genomes for metagenomic binning, comparative biology and taxonomic classification.</title>
        <authorList>
            <person name="Goeker M."/>
        </authorList>
    </citation>
    <scope>NUCLEOTIDE SEQUENCE [LARGE SCALE GENOMIC DNA]</scope>
    <source>
        <strain evidence="2 3">DSM 24233</strain>
    </source>
</reference>
<dbReference type="RefSeq" id="WP_245168331.1">
    <property type="nucleotide sequence ID" value="NZ_JAATJA010000005.1"/>
</dbReference>
<dbReference type="Gene3D" id="3.30.565.10">
    <property type="entry name" value="Histidine kinase-like ATPase, C-terminal domain"/>
    <property type="match status" value="1"/>
</dbReference>
<keyword evidence="3" id="KW-1185">Reference proteome</keyword>
<dbReference type="GO" id="GO:0004674">
    <property type="term" value="F:protein serine/threonine kinase activity"/>
    <property type="evidence" value="ECO:0007669"/>
    <property type="project" value="UniProtKB-EC"/>
</dbReference>
<gene>
    <name evidence="2" type="ORF">GGQ74_003131</name>
</gene>
<name>A0A846QXS2_9BACT</name>
<evidence type="ECO:0000259" key="1">
    <source>
        <dbReference type="SMART" id="SM00387"/>
    </source>
</evidence>
<protein>
    <submittedName>
        <fullName evidence="2">Serine/threonine-protein kinase RsbT</fullName>
        <ecNumber evidence="2">2.7.11.1</ecNumber>
    </submittedName>
</protein>
<dbReference type="EC" id="2.7.11.1" evidence="2"/>
<dbReference type="InterPro" id="IPR036890">
    <property type="entry name" value="HATPase_C_sf"/>
</dbReference>